<organism evidence="3 4">
    <name type="scientific">Exophiala viscosa</name>
    <dbReference type="NCBI Taxonomy" id="2486360"/>
    <lineage>
        <taxon>Eukaryota</taxon>
        <taxon>Fungi</taxon>
        <taxon>Dikarya</taxon>
        <taxon>Ascomycota</taxon>
        <taxon>Pezizomycotina</taxon>
        <taxon>Eurotiomycetes</taxon>
        <taxon>Chaetothyriomycetidae</taxon>
        <taxon>Chaetothyriales</taxon>
        <taxon>Herpotrichiellaceae</taxon>
        <taxon>Exophiala</taxon>
    </lineage>
</organism>
<feature type="region of interest" description="Disordered" evidence="1">
    <location>
        <begin position="1"/>
        <end position="36"/>
    </location>
</feature>
<accession>A0AAN6DXH2</accession>
<dbReference type="EMBL" id="MU404353">
    <property type="protein sequence ID" value="KAI1614444.1"/>
    <property type="molecule type" value="Genomic_DNA"/>
</dbReference>
<feature type="compositionally biased region" description="Basic and acidic residues" evidence="1">
    <location>
        <begin position="249"/>
        <end position="260"/>
    </location>
</feature>
<feature type="region of interest" description="Disordered" evidence="1">
    <location>
        <begin position="503"/>
        <end position="534"/>
    </location>
</feature>
<sequence length="919" mass="102245">MEEALTQPARPHLRHGVINGSLPASCQPSPSASTPPIPISLPGAGPLETLHLGYDPRASPFQLADLDHVLCDNEHILRRIPTLVSSKSTNSQYAELALSLRTSTRYKNSPVNNNLPCPEIACPQSTAETFDTCSHNSTCDCIFNGLSLSTRRRSQLETRSLTTLSNVHIITMTTTTTTSIPGSPPDLSGSRSSKSSSYSSTFSSPDGLDSDTINFEEIGLEDDKQTPTINCHSRDVSMQSVGSENGLMRAKDPASGEKRQALPQLQTSIKFSHRMQDSATPKPVGSRMSALKRQFTTPETFHAQGTPRTRSTSPPQRRPLTSMSTNSLSAGGLRPTHKASLSSLGVPSRRSSWQPQRKSVKELEAEYNDSDDDLPDDASLWNVPVSPLPSGQRSHRSSFRGSPDRDGPSQSPRPIPLAHAITAPETPPRPHMHSQSLPKNRPPPARSATLSATDPPSPRRLNVLRNSGRTKSWNLAMAELSEEARIISEALVYHADLKEQVQAEALSGRSSPDSQHSSESRPKSAGIQLPPIQKSTLDFMPISKEKEAILSRTRPSWLPPKDPKEERRHLKEYQRMMAASVDAEKKRRTQLQVQRCEKDDTRESLNRIWQYYVDETTDISTIDNRVNDLCWRGISPNLRGRVWQRAIGNPLGLTVKSYEKALQRAKDIKERPTDQLDSADKSIERLFLDIERDAETAFPELNLFQRNAPLWQDLADVCEAYACYRSDVGYIYGIQLIAALLLLQLPTPADAFILLANSLNRPIPLAFQTNDATTTARTYNHAVSTLAMKYPRIHEYLFGSIEQGGLGFSGDEVFEPMLRTMFSNGLDVDRLCRIWDIWVFEGDRTLVRAAVATLSCLQTQLFDVRGDVDLKRRNVQEMLGWGPFNRQPHSGHWNLQTVGNEEKFVEEIRLAGVLDYTGK</sequence>
<evidence type="ECO:0000313" key="4">
    <source>
        <dbReference type="Proteomes" id="UP001203852"/>
    </source>
</evidence>
<feature type="domain" description="Rab-GAP TBC" evidence="2">
    <location>
        <begin position="633"/>
        <end position="842"/>
    </location>
</feature>
<name>A0AAN6DXH2_9EURO</name>
<dbReference type="GO" id="GO:0005096">
    <property type="term" value="F:GTPase activator activity"/>
    <property type="evidence" value="ECO:0007669"/>
    <property type="project" value="TreeGrafter"/>
</dbReference>
<evidence type="ECO:0000256" key="1">
    <source>
        <dbReference type="SAM" id="MobiDB-lite"/>
    </source>
</evidence>
<feature type="compositionally biased region" description="Acidic residues" evidence="1">
    <location>
        <begin position="365"/>
        <end position="376"/>
    </location>
</feature>
<feature type="compositionally biased region" description="Low complexity" evidence="1">
    <location>
        <begin position="306"/>
        <end position="322"/>
    </location>
</feature>
<feature type="compositionally biased region" description="Polar residues" evidence="1">
    <location>
        <begin position="339"/>
        <end position="357"/>
    </location>
</feature>
<dbReference type="Proteomes" id="UP001203852">
    <property type="component" value="Unassembled WGS sequence"/>
</dbReference>
<dbReference type="Gene3D" id="1.10.8.270">
    <property type="entry name" value="putative rabgap domain of human tbc1 domain family member 14 like domains"/>
    <property type="match status" value="1"/>
</dbReference>
<keyword evidence="4" id="KW-1185">Reference proteome</keyword>
<dbReference type="InterPro" id="IPR035969">
    <property type="entry name" value="Rab-GAP_TBC_sf"/>
</dbReference>
<dbReference type="PANTHER" id="PTHR22957">
    <property type="entry name" value="TBC1 DOMAIN FAMILY MEMBER GTPASE-ACTIVATING PROTEIN"/>
    <property type="match status" value="1"/>
</dbReference>
<proteinExistence type="predicted"/>
<dbReference type="Pfam" id="PF00566">
    <property type="entry name" value="RabGAP-TBC"/>
    <property type="match status" value="1"/>
</dbReference>
<dbReference type="InterPro" id="IPR053949">
    <property type="entry name" value="SBE2/SBE22_M"/>
</dbReference>
<dbReference type="InterPro" id="IPR000195">
    <property type="entry name" value="Rab-GAP-TBC_dom"/>
</dbReference>
<feature type="region of interest" description="Disordered" evidence="1">
    <location>
        <begin position="175"/>
        <end position="465"/>
    </location>
</feature>
<dbReference type="Pfam" id="PF22874">
    <property type="entry name" value="SBE2_M"/>
    <property type="match status" value="1"/>
</dbReference>
<dbReference type="PANTHER" id="PTHR22957:SF498">
    <property type="entry name" value="RAB-GAP TBC DOMAIN-CONTAINING PROTEIN"/>
    <property type="match status" value="1"/>
</dbReference>
<dbReference type="Gene3D" id="1.10.10.750">
    <property type="entry name" value="Ypt/Rab-GAP domain of gyp1p, domain 1"/>
    <property type="match status" value="1"/>
</dbReference>
<gene>
    <name evidence="3" type="ORF">EDD36DRAFT_227624</name>
</gene>
<dbReference type="SUPFAM" id="SSF47923">
    <property type="entry name" value="Ypt/Rab-GAP domain of gyp1p"/>
    <property type="match status" value="2"/>
</dbReference>
<protein>
    <recommendedName>
        <fullName evidence="2">Rab-GAP TBC domain-containing protein</fullName>
    </recommendedName>
</protein>
<dbReference type="SMART" id="SM00164">
    <property type="entry name" value="TBC"/>
    <property type="match status" value="1"/>
</dbReference>
<reference evidence="3" key="1">
    <citation type="journal article" date="2022" name="bioRxiv">
        <title>Deciphering the potential niche of two novel black yeast fungi from a biological soil crust based on their genomes, phenotypes, and melanin regulation.</title>
        <authorList>
            <consortium name="DOE Joint Genome Institute"/>
            <person name="Carr E.C."/>
            <person name="Barton Q."/>
            <person name="Grambo S."/>
            <person name="Sullivan M."/>
            <person name="Renfro C.M."/>
            <person name="Kuo A."/>
            <person name="Pangilinan J."/>
            <person name="Lipzen A."/>
            <person name="Keymanesh K."/>
            <person name="Savage E."/>
            <person name="Barry K."/>
            <person name="Grigoriev I.V."/>
            <person name="Riekhof W.R."/>
            <person name="Harris S.S."/>
        </authorList>
    </citation>
    <scope>NUCLEOTIDE SEQUENCE</scope>
    <source>
        <strain evidence="3">JF 03-4F</strain>
    </source>
</reference>
<dbReference type="Gene3D" id="1.10.472.80">
    <property type="entry name" value="Ypt/Rab-GAP domain of gyp1p, domain 3"/>
    <property type="match status" value="1"/>
</dbReference>
<dbReference type="AlphaFoldDB" id="A0AAN6DXH2"/>
<dbReference type="PROSITE" id="PS50086">
    <property type="entry name" value="TBC_RABGAP"/>
    <property type="match status" value="1"/>
</dbReference>
<feature type="compositionally biased region" description="Polar residues" evidence="1">
    <location>
        <begin position="226"/>
        <end position="243"/>
    </location>
</feature>
<evidence type="ECO:0000259" key="2">
    <source>
        <dbReference type="PROSITE" id="PS50086"/>
    </source>
</evidence>
<comment type="caution">
    <text evidence="3">The sequence shown here is derived from an EMBL/GenBank/DDBJ whole genome shotgun (WGS) entry which is preliminary data.</text>
</comment>
<evidence type="ECO:0000313" key="3">
    <source>
        <dbReference type="EMBL" id="KAI1614444.1"/>
    </source>
</evidence>
<feature type="compositionally biased region" description="Low complexity" evidence="1">
    <location>
        <begin position="185"/>
        <end position="205"/>
    </location>
</feature>